<proteinExistence type="predicted"/>
<reference evidence="1" key="1">
    <citation type="submission" date="2020-06" db="EMBL/GenBank/DDBJ databases">
        <authorList>
            <person name="Li T."/>
            <person name="Hu X."/>
            <person name="Zhang T."/>
            <person name="Song X."/>
            <person name="Zhang H."/>
            <person name="Dai N."/>
            <person name="Sheng W."/>
            <person name="Hou X."/>
            <person name="Wei L."/>
        </authorList>
    </citation>
    <scope>NUCLEOTIDE SEQUENCE</scope>
    <source>
        <strain evidence="1">KEN1</strain>
        <tissue evidence="1">Leaf</tissue>
    </source>
</reference>
<accession>A0AAW2YAE1</accession>
<organism evidence="1">
    <name type="scientific">Sesamum latifolium</name>
    <dbReference type="NCBI Taxonomy" id="2727402"/>
    <lineage>
        <taxon>Eukaryota</taxon>
        <taxon>Viridiplantae</taxon>
        <taxon>Streptophyta</taxon>
        <taxon>Embryophyta</taxon>
        <taxon>Tracheophyta</taxon>
        <taxon>Spermatophyta</taxon>
        <taxon>Magnoliopsida</taxon>
        <taxon>eudicotyledons</taxon>
        <taxon>Gunneridae</taxon>
        <taxon>Pentapetalae</taxon>
        <taxon>asterids</taxon>
        <taxon>lamiids</taxon>
        <taxon>Lamiales</taxon>
        <taxon>Pedaliaceae</taxon>
        <taxon>Sesamum</taxon>
    </lineage>
</organism>
<sequence length="105" mass="11369">MTLLKEGEVLTSSLLLRNSFLDDSLSRGDVLDILSPLEEFFFGMTLLQEGEVLGLLSSLKVLLRCMTLLQEHLLTPIGSFFLCDSSSPGRGGAGPPPSPWVSSSR</sequence>
<name>A0AAW2YAE1_9LAMI</name>
<dbReference type="EMBL" id="JACGWN010000001">
    <property type="protein sequence ID" value="KAL0462777.1"/>
    <property type="molecule type" value="Genomic_DNA"/>
</dbReference>
<gene>
    <name evidence="1" type="ORF">Slati_0165300</name>
</gene>
<protein>
    <submittedName>
        <fullName evidence="1">Uncharacterized protein</fullName>
    </submittedName>
</protein>
<comment type="caution">
    <text evidence="1">The sequence shown here is derived from an EMBL/GenBank/DDBJ whole genome shotgun (WGS) entry which is preliminary data.</text>
</comment>
<dbReference type="AlphaFoldDB" id="A0AAW2YAE1"/>
<evidence type="ECO:0000313" key="1">
    <source>
        <dbReference type="EMBL" id="KAL0462777.1"/>
    </source>
</evidence>
<reference evidence="1" key="2">
    <citation type="journal article" date="2024" name="Plant">
        <title>Genomic evolution and insights into agronomic trait innovations of Sesamum species.</title>
        <authorList>
            <person name="Miao H."/>
            <person name="Wang L."/>
            <person name="Qu L."/>
            <person name="Liu H."/>
            <person name="Sun Y."/>
            <person name="Le M."/>
            <person name="Wang Q."/>
            <person name="Wei S."/>
            <person name="Zheng Y."/>
            <person name="Lin W."/>
            <person name="Duan Y."/>
            <person name="Cao H."/>
            <person name="Xiong S."/>
            <person name="Wang X."/>
            <person name="Wei L."/>
            <person name="Li C."/>
            <person name="Ma Q."/>
            <person name="Ju M."/>
            <person name="Zhao R."/>
            <person name="Li G."/>
            <person name="Mu C."/>
            <person name="Tian Q."/>
            <person name="Mei H."/>
            <person name="Zhang T."/>
            <person name="Gao T."/>
            <person name="Zhang H."/>
        </authorList>
    </citation>
    <scope>NUCLEOTIDE SEQUENCE</scope>
    <source>
        <strain evidence="1">KEN1</strain>
    </source>
</reference>